<name>A0A4P5ZK87_PLAAG</name>
<dbReference type="Pfam" id="PF00892">
    <property type="entry name" value="EamA"/>
    <property type="match status" value="2"/>
</dbReference>
<dbReference type="Proteomes" id="UP000299794">
    <property type="component" value="Unassembled WGS sequence"/>
</dbReference>
<accession>A0A4P5ZK87</accession>
<feature type="transmembrane region" description="Helical" evidence="6">
    <location>
        <begin position="23"/>
        <end position="45"/>
    </location>
</feature>
<dbReference type="GO" id="GO:0016020">
    <property type="term" value="C:membrane"/>
    <property type="evidence" value="ECO:0007669"/>
    <property type="project" value="UniProtKB-SubCell"/>
</dbReference>
<evidence type="ECO:0000256" key="6">
    <source>
        <dbReference type="SAM" id="Phobius"/>
    </source>
</evidence>
<evidence type="ECO:0000256" key="2">
    <source>
        <dbReference type="ARBA" id="ARBA00007362"/>
    </source>
</evidence>
<keyword evidence="4 6" id="KW-1133">Transmembrane helix</keyword>
<feature type="transmembrane region" description="Helical" evidence="6">
    <location>
        <begin position="212"/>
        <end position="231"/>
    </location>
</feature>
<feature type="domain" description="EamA" evidence="7">
    <location>
        <begin position="26"/>
        <end position="169"/>
    </location>
</feature>
<feature type="transmembrane region" description="Helical" evidence="6">
    <location>
        <begin position="57"/>
        <end position="76"/>
    </location>
</feature>
<dbReference type="InterPro" id="IPR037185">
    <property type="entry name" value="EmrE-like"/>
</dbReference>
<feature type="transmembrane region" description="Helical" evidence="6">
    <location>
        <begin position="153"/>
        <end position="170"/>
    </location>
</feature>
<feature type="transmembrane region" description="Helical" evidence="6">
    <location>
        <begin position="272"/>
        <end position="292"/>
    </location>
</feature>
<evidence type="ECO:0000313" key="8">
    <source>
        <dbReference type="EMBL" id="GDZ95544.1"/>
    </source>
</evidence>
<dbReference type="EMBL" id="BJCD01000061">
    <property type="protein sequence ID" value="GDZ95544.1"/>
    <property type="molecule type" value="Genomic_DNA"/>
</dbReference>
<evidence type="ECO:0000256" key="1">
    <source>
        <dbReference type="ARBA" id="ARBA00004141"/>
    </source>
</evidence>
<dbReference type="InterPro" id="IPR000620">
    <property type="entry name" value="EamA_dom"/>
</dbReference>
<evidence type="ECO:0000256" key="5">
    <source>
        <dbReference type="ARBA" id="ARBA00023136"/>
    </source>
</evidence>
<feature type="transmembrane region" description="Helical" evidence="6">
    <location>
        <begin position="243"/>
        <end position="265"/>
    </location>
</feature>
<gene>
    <name evidence="8" type="ORF">PA905_39740</name>
</gene>
<feature type="transmembrane region" description="Helical" evidence="6">
    <location>
        <begin position="97"/>
        <end position="117"/>
    </location>
</feature>
<feature type="domain" description="EamA" evidence="7">
    <location>
        <begin position="182"/>
        <end position="315"/>
    </location>
</feature>
<feature type="transmembrane region" description="Helical" evidence="6">
    <location>
        <begin position="298"/>
        <end position="321"/>
    </location>
</feature>
<dbReference type="RefSeq" id="WP_141295563.1">
    <property type="nucleotide sequence ID" value="NZ_BJCD01000061.1"/>
</dbReference>
<dbReference type="PANTHER" id="PTHR32322">
    <property type="entry name" value="INNER MEMBRANE TRANSPORTER"/>
    <property type="match status" value="1"/>
</dbReference>
<dbReference type="AlphaFoldDB" id="A0A4P5ZK87"/>
<keyword evidence="3 6" id="KW-0812">Transmembrane</keyword>
<keyword evidence="5 6" id="KW-0472">Membrane</keyword>
<sequence length="338" mass="36874">MSLESQLEQLEHPPLLSEQNAKLIPYVALLIALLAIGMGPIFVKFSTAEIGANATTFNRFWIAGVVFGIWNGFSAMRQNAPEKALLESKPLYTPKTLGLLLLVGCLFASIQLFWALSLTQTTVASSVTILHGLRPLLTTLGGWILFKNRYDRKFLMGMIIAILGSIFIGFNDFSVSIHKLQGDLLAILSALCSALELLIMEHLLTQFKTQTLMLWCCIIGSIVMIGVLAIVNQDFFPISLQGWAAVIALALFSQVIGHGLIIYSLNYVSSGVVAVTMLLDPVISAIFAWIILSEHITILNGLLSCIVLLGIYVSLSSNYAVKTHTVESDMIKAESILS</sequence>
<evidence type="ECO:0000256" key="4">
    <source>
        <dbReference type="ARBA" id="ARBA00022989"/>
    </source>
</evidence>
<protein>
    <recommendedName>
        <fullName evidence="7">EamA domain-containing protein</fullName>
    </recommendedName>
</protein>
<evidence type="ECO:0000256" key="3">
    <source>
        <dbReference type="ARBA" id="ARBA00022692"/>
    </source>
</evidence>
<evidence type="ECO:0000259" key="7">
    <source>
        <dbReference type="Pfam" id="PF00892"/>
    </source>
</evidence>
<evidence type="ECO:0000313" key="9">
    <source>
        <dbReference type="Proteomes" id="UP000299794"/>
    </source>
</evidence>
<proteinExistence type="inferred from homology"/>
<comment type="similarity">
    <text evidence="2">Belongs to the EamA transporter family.</text>
</comment>
<dbReference type="SUPFAM" id="SSF103481">
    <property type="entry name" value="Multidrug resistance efflux transporter EmrE"/>
    <property type="match status" value="2"/>
</dbReference>
<dbReference type="PANTHER" id="PTHR32322:SF2">
    <property type="entry name" value="EAMA DOMAIN-CONTAINING PROTEIN"/>
    <property type="match status" value="1"/>
</dbReference>
<organism evidence="8 9">
    <name type="scientific">Planktothrix agardhii CCAP 1459/11A</name>
    <dbReference type="NCBI Taxonomy" id="282420"/>
    <lineage>
        <taxon>Bacteria</taxon>
        <taxon>Bacillati</taxon>
        <taxon>Cyanobacteriota</taxon>
        <taxon>Cyanophyceae</taxon>
        <taxon>Oscillatoriophycideae</taxon>
        <taxon>Oscillatoriales</taxon>
        <taxon>Microcoleaceae</taxon>
        <taxon>Planktothrix</taxon>
    </lineage>
</organism>
<reference evidence="9" key="1">
    <citation type="submission" date="2019-02" db="EMBL/GenBank/DDBJ databases">
        <title>Draft genome sequence of Planktothrix agardhii NIES-905.</title>
        <authorList>
            <person name="Yamaguchi H."/>
            <person name="Suzuki S."/>
            <person name="Kawachi M."/>
        </authorList>
    </citation>
    <scope>NUCLEOTIDE SEQUENCE [LARGE SCALE GENOMIC DNA]</scope>
    <source>
        <strain evidence="9">CCAP 1459/11A</strain>
    </source>
</reference>
<comment type="caution">
    <text evidence="8">The sequence shown here is derived from an EMBL/GenBank/DDBJ whole genome shotgun (WGS) entry which is preliminary data.</text>
</comment>
<comment type="subcellular location">
    <subcellularLocation>
        <location evidence="1">Membrane</location>
        <topology evidence="1">Multi-pass membrane protein</topology>
    </subcellularLocation>
</comment>
<dbReference type="InterPro" id="IPR050638">
    <property type="entry name" value="AA-Vitamin_Transporters"/>
</dbReference>
<feature type="transmembrane region" description="Helical" evidence="6">
    <location>
        <begin position="182"/>
        <end position="200"/>
    </location>
</feature>